<sequence length="917" mass="106534">MDERTVLIVTDKGDQTKDIAKYTVLENGVEIQFKSRLEPYTYSTSKVSIKRNPIPIDIRDHRVLYRGMPLRNVQEMVDFEGVIKVFFGDKHTQIYDSALIRLEHADGDNNKIGELMEYWAEIAQHVKTDDEPETFLKKQYSKLNAIHPESVLAAYMNQTLSTQSNRSSIPAIFPFRFNLSQMQALEQALLSKISIIEGPPGTGKTQTILNILANAAIMQNKSVAVVSGNNAAVQNVKDKLQKYGYDFIAASLGKKENKQAFFRNLPEYRVTEWKSEIQVEQLTETVRDLSERLKRLLGLANRKAKLDQDIAAYRLEQKHFHIHNRSQDLDGIKRLFLRRQTPDTIIAFLADEYFTGNRSLRFFHKANLLFKYGFFDFKKLKESRLEWITKLQMKYYESKLAELEQESSDIQMELDRYSFSDLLDRHESYSSALFKHKLHHKYEGKTTYQGSMGSYIRDFDEFIESFPIMLSTTHSLRSCIPEDFLFDYVIIDEASQVDLLTGVLALSCCKQVIVVGDTKQLPQIVDEKIQSKLVNRPSNETYNYFKHSLLSSMLAIYGENVPRVMLKEHYRCHPTIIGFCNSQYYKGDLIPFTPEKEADIPIRLHYTAIGNHMRRVTVKGKEGKFNHREIDAIKEEILEELRLVDVPMEHIGFTTPYRLQVEEASLILDHKIEIDTVHRYQGREKPIMILSTVLDRTRNGQIGKKFVENSCLVNVAVSRAQNQFILVTDHALFRNSRKDIGNLIRYIEYNSLHEHITSSELISVFDLLYSEYSAKLNQLQSRLVSKSRYKSENIMWRVLTDLLSEEKYKSVFFGTQVYLKDLFNNEIRFRESLNEQEESYIRNRASFDFVIYDAINKQPLLAIEVDGFASHRNNPDQPKRDLMKDSICTKYHLPLLRLPTTGSDEITKIRNALEQVL</sequence>
<feature type="domain" description="DUF2726" evidence="6">
    <location>
        <begin position="789"/>
        <end position="915"/>
    </location>
</feature>
<dbReference type="InterPro" id="IPR024402">
    <property type="entry name" value="DUF2726"/>
</dbReference>
<dbReference type="InterPro" id="IPR050534">
    <property type="entry name" value="Coronavir_polyprotein_1ab"/>
</dbReference>
<dbReference type="Pfam" id="PF13086">
    <property type="entry name" value="AAA_11"/>
    <property type="match status" value="1"/>
</dbReference>
<dbReference type="GO" id="GO:0043139">
    <property type="term" value="F:5'-3' DNA helicase activity"/>
    <property type="evidence" value="ECO:0007669"/>
    <property type="project" value="TreeGrafter"/>
</dbReference>
<dbReference type="InterPro" id="IPR027417">
    <property type="entry name" value="P-loop_NTPase"/>
</dbReference>
<keyword evidence="2" id="KW-0547">Nucleotide-binding</keyword>
<dbReference type="Proteomes" id="UP000266340">
    <property type="component" value="Unassembled WGS sequence"/>
</dbReference>
<dbReference type="InterPro" id="IPR041677">
    <property type="entry name" value="DNA2/NAM7_AAA_11"/>
</dbReference>
<dbReference type="CDD" id="cd18808">
    <property type="entry name" value="SF1_C_Upf1"/>
    <property type="match status" value="1"/>
</dbReference>
<evidence type="ECO:0000256" key="5">
    <source>
        <dbReference type="ARBA" id="ARBA00022840"/>
    </source>
</evidence>
<dbReference type="Gene3D" id="3.40.50.300">
    <property type="entry name" value="P-loop containing nucleotide triphosphate hydrolases"/>
    <property type="match status" value="2"/>
</dbReference>
<evidence type="ECO:0000259" key="7">
    <source>
        <dbReference type="Pfam" id="PF13086"/>
    </source>
</evidence>
<evidence type="ECO:0000256" key="3">
    <source>
        <dbReference type="ARBA" id="ARBA00022801"/>
    </source>
</evidence>
<dbReference type="OrthoDB" id="9757917at2"/>
<gene>
    <name evidence="9" type="ORF">D3H35_27245</name>
</gene>
<dbReference type="EMBL" id="QXJM01000049">
    <property type="protein sequence ID" value="RIE00661.1"/>
    <property type="molecule type" value="Genomic_DNA"/>
</dbReference>
<dbReference type="SUPFAM" id="SSF52540">
    <property type="entry name" value="P-loop containing nucleoside triphosphate hydrolases"/>
    <property type="match status" value="1"/>
</dbReference>
<comment type="caution">
    <text evidence="9">The sequence shown here is derived from an EMBL/GenBank/DDBJ whole genome shotgun (WGS) entry which is preliminary data.</text>
</comment>
<dbReference type="GO" id="GO:0005524">
    <property type="term" value="F:ATP binding"/>
    <property type="evidence" value="ECO:0007669"/>
    <property type="project" value="UniProtKB-KW"/>
</dbReference>
<dbReference type="GO" id="GO:0016787">
    <property type="term" value="F:hydrolase activity"/>
    <property type="evidence" value="ECO:0007669"/>
    <property type="project" value="UniProtKB-KW"/>
</dbReference>
<comment type="similarity">
    <text evidence="1">Belongs to the DNA2/NAM7 helicase family.</text>
</comment>
<evidence type="ECO:0000313" key="10">
    <source>
        <dbReference type="Proteomes" id="UP000266340"/>
    </source>
</evidence>
<evidence type="ECO:0000256" key="2">
    <source>
        <dbReference type="ARBA" id="ARBA00022741"/>
    </source>
</evidence>
<keyword evidence="3" id="KW-0378">Hydrolase</keyword>
<dbReference type="Pfam" id="PF13087">
    <property type="entry name" value="AAA_12"/>
    <property type="match status" value="1"/>
</dbReference>
<evidence type="ECO:0000256" key="1">
    <source>
        <dbReference type="ARBA" id="ARBA00007913"/>
    </source>
</evidence>
<evidence type="ECO:0000313" key="9">
    <source>
        <dbReference type="EMBL" id="RIE00661.1"/>
    </source>
</evidence>
<dbReference type="PANTHER" id="PTHR43788">
    <property type="entry name" value="DNA2/NAM7 HELICASE FAMILY MEMBER"/>
    <property type="match status" value="1"/>
</dbReference>
<dbReference type="PANTHER" id="PTHR43788:SF8">
    <property type="entry name" value="DNA-BINDING PROTEIN SMUBP-2"/>
    <property type="match status" value="1"/>
</dbReference>
<evidence type="ECO:0000256" key="4">
    <source>
        <dbReference type="ARBA" id="ARBA00022806"/>
    </source>
</evidence>
<evidence type="ECO:0000259" key="6">
    <source>
        <dbReference type="Pfam" id="PF10881"/>
    </source>
</evidence>
<name>A0A398CLZ0_9BACL</name>
<feature type="domain" description="DNA2/NAM7 helicase helicase" evidence="7">
    <location>
        <begin position="177"/>
        <end position="525"/>
    </location>
</feature>
<dbReference type="AlphaFoldDB" id="A0A398CLZ0"/>
<dbReference type="InterPro" id="IPR047187">
    <property type="entry name" value="SF1_C_Upf1"/>
</dbReference>
<keyword evidence="4" id="KW-0347">Helicase</keyword>
<dbReference type="Pfam" id="PF10881">
    <property type="entry name" value="DUF2726"/>
    <property type="match status" value="1"/>
</dbReference>
<protein>
    <submittedName>
        <fullName evidence="9">DUF2726 domain-containing protein</fullName>
    </submittedName>
</protein>
<dbReference type="RefSeq" id="WP_119152275.1">
    <property type="nucleotide sequence ID" value="NZ_JBHSOV010000034.1"/>
</dbReference>
<dbReference type="InterPro" id="IPR041679">
    <property type="entry name" value="DNA2/NAM7-like_C"/>
</dbReference>
<dbReference type="CDD" id="cd17934">
    <property type="entry name" value="DEXXQc_Upf1-like"/>
    <property type="match status" value="1"/>
</dbReference>
<dbReference type="Gene3D" id="3.40.960.10">
    <property type="entry name" value="VSR Endonuclease"/>
    <property type="match status" value="1"/>
</dbReference>
<organism evidence="9 10">
    <name type="scientific">Cohnella faecalis</name>
    <dbReference type="NCBI Taxonomy" id="2315694"/>
    <lineage>
        <taxon>Bacteria</taxon>
        <taxon>Bacillati</taxon>
        <taxon>Bacillota</taxon>
        <taxon>Bacilli</taxon>
        <taxon>Bacillales</taxon>
        <taxon>Paenibacillaceae</taxon>
        <taxon>Cohnella</taxon>
    </lineage>
</organism>
<accession>A0A398CLZ0</accession>
<proteinExistence type="inferred from homology"/>
<feature type="domain" description="DNA2/NAM7 helicase-like C-terminal" evidence="8">
    <location>
        <begin position="547"/>
        <end position="730"/>
    </location>
</feature>
<keyword evidence="10" id="KW-1185">Reference proteome</keyword>
<reference evidence="9 10" key="1">
    <citation type="submission" date="2018-09" db="EMBL/GenBank/DDBJ databases">
        <title>Cohnella cavernae sp. nov., isolated from a karst cave.</title>
        <authorList>
            <person name="Zhu H."/>
        </authorList>
    </citation>
    <scope>NUCLEOTIDE SEQUENCE [LARGE SCALE GENOMIC DNA]</scope>
    <source>
        <strain evidence="9 10">K2E09-144</strain>
    </source>
</reference>
<evidence type="ECO:0000259" key="8">
    <source>
        <dbReference type="Pfam" id="PF13087"/>
    </source>
</evidence>
<keyword evidence="5" id="KW-0067">ATP-binding</keyword>